<organism evidence="7">
    <name type="scientific">candidate division WOR-3 bacterium</name>
    <dbReference type="NCBI Taxonomy" id="2052148"/>
    <lineage>
        <taxon>Bacteria</taxon>
        <taxon>Bacteria division WOR-3</taxon>
    </lineage>
</organism>
<sequence length="420" mass="47435">MAIKKDSMYYRFCLYGFLKNQRFFDPFIILFFREMGMSFLEIGTLFSIREIATNILEIPTGVIADAYGRRKSMIYAFISYIISFAIFYLFPRFYVYAIAMIFFASGEAFRSGTHKAMILEYLRIKGMKDKKVEYYGHTRSASQFGSAVSSLIAIAIVFYARSYRPVFLISIIPYIMGLILMFTYPAYLDGIQEEVKGRWKQRVTERFKRTMRDFLSMFKSVEALKAIFNSAIFDGFFKSSKDYLQPILKAQALLLPVLLYLGEKQRVAIIVGVVYFFLYILTSLASRNAGKVVSRIGSLTRAINNTFLLGGILLFISGLSTNLNIPSIAICSYILFYILQNMRRPMNVGYISDNIPSTTMASGLSVESQLKTISMAILAPIIGFLADKTGVGNALIIISIVFIALFIPLKVGKGRAETTG</sequence>
<dbReference type="CDD" id="cd06174">
    <property type="entry name" value="MFS"/>
    <property type="match status" value="1"/>
</dbReference>
<feature type="transmembrane region" description="Helical" evidence="5">
    <location>
        <begin position="140"/>
        <end position="160"/>
    </location>
</feature>
<reference evidence="7" key="1">
    <citation type="journal article" date="2020" name="mSystems">
        <title>Genome- and Community-Level Interaction Insights into Carbon Utilization and Element Cycling Functions of Hydrothermarchaeota in Hydrothermal Sediment.</title>
        <authorList>
            <person name="Zhou Z."/>
            <person name="Liu Y."/>
            <person name="Xu W."/>
            <person name="Pan J."/>
            <person name="Luo Z.H."/>
            <person name="Li M."/>
        </authorList>
    </citation>
    <scope>NUCLEOTIDE SEQUENCE [LARGE SCALE GENOMIC DNA]</scope>
    <source>
        <strain evidence="7">HyVt-102</strain>
    </source>
</reference>
<accession>A0A7C0VBL1</accession>
<dbReference type="InterPro" id="IPR020846">
    <property type="entry name" value="MFS_dom"/>
</dbReference>
<gene>
    <name evidence="7" type="ORF">ENF18_07885</name>
</gene>
<dbReference type="PANTHER" id="PTHR23530:SF1">
    <property type="entry name" value="PERMEASE, MAJOR FACILITATOR SUPERFAMILY-RELATED"/>
    <property type="match status" value="1"/>
</dbReference>
<feature type="transmembrane region" description="Helical" evidence="5">
    <location>
        <begin position="166"/>
        <end position="188"/>
    </location>
</feature>
<evidence type="ECO:0000256" key="2">
    <source>
        <dbReference type="ARBA" id="ARBA00022692"/>
    </source>
</evidence>
<evidence type="ECO:0000259" key="6">
    <source>
        <dbReference type="PROSITE" id="PS50850"/>
    </source>
</evidence>
<comment type="subcellular location">
    <subcellularLocation>
        <location evidence="1">Membrane</location>
        <topology evidence="1">Multi-pass membrane protein</topology>
    </subcellularLocation>
</comment>
<name>A0A7C0VBL1_UNCW3</name>
<dbReference type="AlphaFoldDB" id="A0A7C0VBL1"/>
<dbReference type="EMBL" id="DQWE01000372">
    <property type="protein sequence ID" value="HDI83692.1"/>
    <property type="molecule type" value="Genomic_DNA"/>
</dbReference>
<protein>
    <submittedName>
        <fullName evidence="7">MFS transporter</fullName>
    </submittedName>
</protein>
<dbReference type="InterPro" id="IPR053160">
    <property type="entry name" value="MFS_DHA3_Transporter"/>
</dbReference>
<evidence type="ECO:0000256" key="3">
    <source>
        <dbReference type="ARBA" id="ARBA00022989"/>
    </source>
</evidence>
<dbReference type="InterPro" id="IPR005829">
    <property type="entry name" value="Sugar_transporter_CS"/>
</dbReference>
<keyword evidence="4 5" id="KW-0472">Membrane</keyword>
<proteinExistence type="predicted"/>
<feature type="transmembrane region" description="Helical" evidence="5">
    <location>
        <begin position="392"/>
        <end position="409"/>
    </location>
</feature>
<evidence type="ECO:0000256" key="5">
    <source>
        <dbReference type="SAM" id="Phobius"/>
    </source>
</evidence>
<dbReference type="PROSITE" id="PS00216">
    <property type="entry name" value="SUGAR_TRANSPORT_1"/>
    <property type="match status" value="1"/>
</dbReference>
<dbReference type="GO" id="GO:0022857">
    <property type="term" value="F:transmembrane transporter activity"/>
    <property type="evidence" value="ECO:0007669"/>
    <property type="project" value="InterPro"/>
</dbReference>
<feature type="domain" description="Major facilitator superfamily (MFS) profile" evidence="6">
    <location>
        <begin position="1"/>
        <end position="411"/>
    </location>
</feature>
<dbReference type="GO" id="GO:0016020">
    <property type="term" value="C:membrane"/>
    <property type="evidence" value="ECO:0007669"/>
    <property type="project" value="UniProtKB-SubCell"/>
</dbReference>
<feature type="transmembrane region" description="Helical" evidence="5">
    <location>
        <begin position="73"/>
        <end position="90"/>
    </location>
</feature>
<dbReference type="InterPro" id="IPR036259">
    <property type="entry name" value="MFS_trans_sf"/>
</dbReference>
<dbReference type="SUPFAM" id="SSF103473">
    <property type="entry name" value="MFS general substrate transporter"/>
    <property type="match status" value="1"/>
</dbReference>
<dbReference type="InterPro" id="IPR011701">
    <property type="entry name" value="MFS"/>
</dbReference>
<comment type="caution">
    <text evidence="7">The sequence shown here is derived from an EMBL/GenBank/DDBJ whole genome shotgun (WGS) entry which is preliminary data.</text>
</comment>
<keyword evidence="2 5" id="KW-0812">Transmembrane</keyword>
<dbReference type="PANTHER" id="PTHR23530">
    <property type="entry name" value="TRANSPORT PROTEIN-RELATED"/>
    <property type="match status" value="1"/>
</dbReference>
<dbReference type="PROSITE" id="PS50850">
    <property type="entry name" value="MFS"/>
    <property type="match status" value="1"/>
</dbReference>
<evidence type="ECO:0000313" key="7">
    <source>
        <dbReference type="EMBL" id="HDI83692.1"/>
    </source>
</evidence>
<evidence type="ECO:0000256" key="4">
    <source>
        <dbReference type="ARBA" id="ARBA00023136"/>
    </source>
</evidence>
<dbReference type="Pfam" id="PF07690">
    <property type="entry name" value="MFS_1"/>
    <property type="match status" value="1"/>
</dbReference>
<feature type="transmembrane region" description="Helical" evidence="5">
    <location>
        <begin position="323"/>
        <end position="339"/>
    </location>
</feature>
<dbReference type="Gene3D" id="1.20.1250.20">
    <property type="entry name" value="MFS general substrate transporter like domains"/>
    <property type="match status" value="1"/>
</dbReference>
<feature type="transmembrane region" description="Helical" evidence="5">
    <location>
        <begin position="267"/>
        <end position="286"/>
    </location>
</feature>
<keyword evidence="3 5" id="KW-1133">Transmembrane helix</keyword>
<evidence type="ECO:0000256" key="1">
    <source>
        <dbReference type="ARBA" id="ARBA00004141"/>
    </source>
</evidence>
<dbReference type="Proteomes" id="UP000885847">
    <property type="component" value="Unassembled WGS sequence"/>
</dbReference>